<sequence length="50" mass="5747">MKTGDKLIRFDPPTDPPWSITKAIFSPTFGENYRIIHFGNKIQSVPRSLQ</sequence>
<dbReference type="EMBL" id="GBXM01040816">
    <property type="protein sequence ID" value="JAH67761.1"/>
    <property type="molecule type" value="Transcribed_RNA"/>
</dbReference>
<name>A0A0E9UPT7_ANGAN</name>
<accession>A0A0E9UPT7</accession>
<evidence type="ECO:0000313" key="1">
    <source>
        <dbReference type="EMBL" id="JAH67761.1"/>
    </source>
</evidence>
<reference evidence="1" key="2">
    <citation type="journal article" date="2015" name="Fish Shellfish Immunol.">
        <title>Early steps in the European eel (Anguilla anguilla)-Vibrio vulnificus interaction in the gills: Role of the RtxA13 toxin.</title>
        <authorList>
            <person name="Callol A."/>
            <person name="Pajuelo D."/>
            <person name="Ebbesson L."/>
            <person name="Teles M."/>
            <person name="MacKenzie S."/>
            <person name="Amaro C."/>
        </authorList>
    </citation>
    <scope>NUCLEOTIDE SEQUENCE</scope>
</reference>
<organism evidence="1">
    <name type="scientific">Anguilla anguilla</name>
    <name type="common">European freshwater eel</name>
    <name type="synonym">Muraena anguilla</name>
    <dbReference type="NCBI Taxonomy" id="7936"/>
    <lineage>
        <taxon>Eukaryota</taxon>
        <taxon>Metazoa</taxon>
        <taxon>Chordata</taxon>
        <taxon>Craniata</taxon>
        <taxon>Vertebrata</taxon>
        <taxon>Euteleostomi</taxon>
        <taxon>Actinopterygii</taxon>
        <taxon>Neopterygii</taxon>
        <taxon>Teleostei</taxon>
        <taxon>Anguilliformes</taxon>
        <taxon>Anguillidae</taxon>
        <taxon>Anguilla</taxon>
    </lineage>
</organism>
<reference evidence="1" key="1">
    <citation type="submission" date="2014-11" db="EMBL/GenBank/DDBJ databases">
        <authorList>
            <person name="Amaro Gonzalez C."/>
        </authorList>
    </citation>
    <scope>NUCLEOTIDE SEQUENCE</scope>
</reference>
<protein>
    <submittedName>
        <fullName evidence="1">Uncharacterized protein</fullName>
    </submittedName>
</protein>
<dbReference type="AlphaFoldDB" id="A0A0E9UPT7"/>
<proteinExistence type="predicted"/>